<dbReference type="RefSeq" id="WP_285973418.1">
    <property type="nucleotide sequence ID" value="NZ_CP127294.1"/>
</dbReference>
<feature type="domain" description="DUF6292" evidence="2">
    <location>
        <begin position="16"/>
        <end position="101"/>
    </location>
</feature>
<evidence type="ECO:0000313" key="4">
    <source>
        <dbReference type="Proteomes" id="UP001236014"/>
    </source>
</evidence>
<dbReference type="EMBL" id="CP127294">
    <property type="protein sequence ID" value="WIX82853.1"/>
    <property type="molecule type" value="Genomic_DNA"/>
</dbReference>
<proteinExistence type="predicted"/>
<protein>
    <submittedName>
        <fullName evidence="3">DUF6292 family protein</fullName>
    </submittedName>
</protein>
<dbReference type="AlphaFoldDB" id="A0A9Y2MZQ3"/>
<reference evidence="3 4" key="1">
    <citation type="submission" date="2023-06" db="EMBL/GenBank/DDBJ databases">
        <authorList>
            <person name="Oyuntsetseg B."/>
            <person name="Kim S.B."/>
        </authorList>
    </citation>
    <scope>NUCLEOTIDE SEQUENCE [LARGE SCALE GENOMIC DNA]</scope>
    <source>
        <strain evidence="3 4">2-15</strain>
    </source>
</reference>
<evidence type="ECO:0000256" key="1">
    <source>
        <dbReference type="SAM" id="MobiDB-lite"/>
    </source>
</evidence>
<evidence type="ECO:0000313" key="3">
    <source>
        <dbReference type="EMBL" id="WIX82853.1"/>
    </source>
</evidence>
<name>A0A9Y2MZQ3_9PSEU</name>
<sequence>MKPEPTYREELLLRHYVESVAEQVGVEATAVLCECGTPSTAYVALADTSRAWPGRLLMLAWSSDDGWRLALEPERDEPPVIVAAWPESVRPAPSRVARRLQNELRTRAQSAATVTPTPSEISAHPSRQPELASTPTSR</sequence>
<accession>A0A9Y2MZQ3</accession>
<dbReference type="InterPro" id="IPR046259">
    <property type="entry name" value="DUF6292"/>
</dbReference>
<gene>
    <name evidence="3" type="ORF">QRX50_19785</name>
</gene>
<dbReference type="KEGG" id="acab:QRX50_19785"/>
<feature type="region of interest" description="Disordered" evidence="1">
    <location>
        <begin position="101"/>
        <end position="138"/>
    </location>
</feature>
<dbReference type="Proteomes" id="UP001236014">
    <property type="component" value="Chromosome"/>
</dbReference>
<evidence type="ECO:0000259" key="2">
    <source>
        <dbReference type="Pfam" id="PF19809"/>
    </source>
</evidence>
<keyword evidence="4" id="KW-1185">Reference proteome</keyword>
<organism evidence="3 4">
    <name type="scientific">Amycolatopsis carbonis</name>
    <dbReference type="NCBI Taxonomy" id="715471"/>
    <lineage>
        <taxon>Bacteria</taxon>
        <taxon>Bacillati</taxon>
        <taxon>Actinomycetota</taxon>
        <taxon>Actinomycetes</taxon>
        <taxon>Pseudonocardiales</taxon>
        <taxon>Pseudonocardiaceae</taxon>
        <taxon>Amycolatopsis</taxon>
    </lineage>
</organism>
<feature type="compositionally biased region" description="Polar residues" evidence="1">
    <location>
        <begin position="107"/>
        <end position="120"/>
    </location>
</feature>
<dbReference type="Pfam" id="PF19809">
    <property type="entry name" value="DUF6292"/>
    <property type="match status" value="1"/>
</dbReference>